<feature type="region of interest" description="Disordered" evidence="1">
    <location>
        <begin position="273"/>
        <end position="295"/>
    </location>
</feature>
<feature type="compositionally biased region" description="Basic and acidic residues" evidence="1">
    <location>
        <begin position="279"/>
        <end position="293"/>
    </location>
</feature>
<evidence type="ECO:0008006" key="4">
    <source>
        <dbReference type="Google" id="ProtNLM"/>
    </source>
</evidence>
<dbReference type="Gene3D" id="1.10.472.10">
    <property type="entry name" value="Cyclin-like"/>
    <property type="match status" value="1"/>
</dbReference>
<proteinExistence type="predicted"/>
<evidence type="ECO:0000256" key="1">
    <source>
        <dbReference type="SAM" id="MobiDB-lite"/>
    </source>
</evidence>
<protein>
    <recommendedName>
        <fullName evidence="4">Cyclin C-terminal domain-containing protein</fullName>
    </recommendedName>
</protein>
<accession>A0A6H5G5B9</accession>
<dbReference type="AlphaFoldDB" id="A0A6H5G5B9"/>
<evidence type="ECO:0000313" key="2">
    <source>
        <dbReference type="EMBL" id="CAA9997751.1"/>
    </source>
</evidence>
<keyword evidence="3" id="KW-1185">Reference proteome</keyword>
<evidence type="ECO:0000313" key="3">
    <source>
        <dbReference type="Proteomes" id="UP000479000"/>
    </source>
</evidence>
<dbReference type="EMBL" id="CADCXU010005926">
    <property type="protein sequence ID" value="CAA9997751.1"/>
    <property type="molecule type" value="Genomic_DNA"/>
</dbReference>
<gene>
    <name evidence="2" type="ORF">NTEN_LOCUS4045</name>
</gene>
<feature type="region of interest" description="Disordered" evidence="1">
    <location>
        <begin position="68"/>
        <end position="93"/>
    </location>
</feature>
<sequence>MLENFFHRCFSGWNRNFVRPLNVKSKPDRRPIFEIASQIGLKKSRLPIRMLSNETPDPNFRSLPQKYSCTSGRRSAGTHTWPKAQGNKPRKQQQIWSTCEATSSETVNDAKQLKVQLVTDTMTIQQQMVRDRANTEYVPTVEYRKKGVLNARDLCSISCTAPVGNGQVRLCDMPVSLDGSTTSNSPSCSAANSCIYDSSENTSIIEYKFCLYPGSIIAGASFAAALIGINWSSKGGWPLSRLMEFLGRLLHVEVDYLSNCFQSLEDILSQALDEEANDSEDRGSTTPTDDDHNTSIYSVNMEVKMDTPNSNTPLPTRIILNEISTKTTSVRQRQLIMSVITITTYRNRDHFTALVTSHDDHLLNNSQINALSLRDEKLHLIHRNRRMCSDISIFDYTKYSTCTYRLSKTHVLLSWRNFICTLRSTIASCSATMLSTRAFFQVCNTNKDKSHEKSKKN</sequence>
<name>A0A6H5G5B9_9HEMI</name>
<dbReference type="Proteomes" id="UP000479000">
    <property type="component" value="Unassembled WGS sequence"/>
</dbReference>
<reference evidence="2 3" key="1">
    <citation type="submission" date="2020-02" db="EMBL/GenBank/DDBJ databases">
        <authorList>
            <person name="Ferguson B K."/>
        </authorList>
    </citation>
    <scope>NUCLEOTIDE SEQUENCE [LARGE SCALE GENOMIC DNA]</scope>
</reference>
<organism evidence="2 3">
    <name type="scientific">Nesidiocoris tenuis</name>
    <dbReference type="NCBI Taxonomy" id="355587"/>
    <lineage>
        <taxon>Eukaryota</taxon>
        <taxon>Metazoa</taxon>
        <taxon>Ecdysozoa</taxon>
        <taxon>Arthropoda</taxon>
        <taxon>Hexapoda</taxon>
        <taxon>Insecta</taxon>
        <taxon>Pterygota</taxon>
        <taxon>Neoptera</taxon>
        <taxon>Paraneoptera</taxon>
        <taxon>Hemiptera</taxon>
        <taxon>Heteroptera</taxon>
        <taxon>Panheteroptera</taxon>
        <taxon>Cimicomorpha</taxon>
        <taxon>Miridae</taxon>
        <taxon>Dicyphina</taxon>
        <taxon>Nesidiocoris</taxon>
    </lineage>
</organism>